<protein>
    <submittedName>
        <fullName evidence="2">Uncharacterized protein</fullName>
    </submittedName>
</protein>
<reference evidence="3" key="1">
    <citation type="journal article" date="2015" name="Microbiology">
        <title>Genome of Methanoregula boonei 6A8 reveals adaptations to oligotrophic peatland environments.</title>
        <authorList>
            <person name="Braeuer S."/>
            <person name="Cadillo-Quiroz H."/>
            <person name="Kyrpides N."/>
            <person name="Woyke T."/>
            <person name="Goodwin L."/>
            <person name="Detter C."/>
            <person name="Podell S."/>
            <person name="Yavitt J.B."/>
            <person name="Zinder S.H."/>
        </authorList>
    </citation>
    <scope>NUCLEOTIDE SEQUENCE [LARGE SCALE GENOMIC DNA]</scope>
    <source>
        <strain evidence="3">DSM 21154 / JCM 14090 / 6A8</strain>
    </source>
</reference>
<organism evidence="2 3">
    <name type="scientific">Methanoregula boonei (strain DSM 21154 / JCM 14090 / 6A8)</name>
    <dbReference type="NCBI Taxonomy" id="456442"/>
    <lineage>
        <taxon>Archaea</taxon>
        <taxon>Methanobacteriati</taxon>
        <taxon>Methanobacteriota</taxon>
        <taxon>Stenosarchaea group</taxon>
        <taxon>Methanomicrobia</taxon>
        <taxon>Methanomicrobiales</taxon>
        <taxon>Methanoregulaceae</taxon>
        <taxon>Methanoregula</taxon>
    </lineage>
</organism>
<proteinExistence type="predicted"/>
<gene>
    <name evidence="2" type="ordered locus">Mboo_0682</name>
</gene>
<keyword evidence="1" id="KW-1133">Transmembrane helix</keyword>
<dbReference type="AlphaFoldDB" id="A7I639"/>
<dbReference type="STRING" id="456442.Mboo_0682"/>
<accession>A7I639</accession>
<dbReference type="eggNOG" id="arCOG02874">
    <property type="taxonomic scope" value="Archaea"/>
</dbReference>
<keyword evidence="3" id="KW-1185">Reference proteome</keyword>
<feature type="transmembrane region" description="Helical" evidence="1">
    <location>
        <begin position="164"/>
        <end position="185"/>
    </location>
</feature>
<evidence type="ECO:0000313" key="3">
    <source>
        <dbReference type="Proteomes" id="UP000002408"/>
    </source>
</evidence>
<name>A7I639_METB6</name>
<dbReference type="KEGG" id="mbn:Mboo_0682"/>
<evidence type="ECO:0000313" key="2">
    <source>
        <dbReference type="EMBL" id="ABS55200.1"/>
    </source>
</evidence>
<keyword evidence="1" id="KW-0812">Transmembrane</keyword>
<dbReference type="Proteomes" id="UP000002408">
    <property type="component" value="Chromosome"/>
</dbReference>
<sequence length="192" mass="21147">MIILGVPPVGALDATYQVLPNATSYAARVDITGASDYLFADTDMLGENVPVSVTNVTLIAENGTPVDVNWTKPWNAPSSISFPKGNYTVAYVAPLSNNQIQESYFSPYNVSVNLPGEYDVRNPLLAGLSQGANVTRLPDNSTVVSWNQTTSFEIRFYDQAREDLLYLFAEFMVILATILLLPFFLTRKPPEE</sequence>
<dbReference type="Pfam" id="PF19119">
    <property type="entry name" value="DUF5803"/>
    <property type="match status" value="1"/>
</dbReference>
<dbReference type="HOGENOM" id="CLU_104049_0_0_2"/>
<evidence type="ECO:0000256" key="1">
    <source>
        <dbReference type="SAM" id="Phobius"/>
    </source>
</evidence>
<dbReference type="EMBL" id="CP000780">
    <property type="protein sequence ID" value="ABS55200.1"/>
    <property type="molecule type" value="Genomic_DNA"/>
</dbReference>
<dbReference type="InterPro" id="IPR043826">
    <property type="entry name" value="DUF5803"/>
</dbReference>
<keyword evidence="1" id="KW-0472">Membrane</keyword>